<dbReference type="SUPFAM" id="SSF158499">
    <property type="entry name" value="DnaD domain-like"/>
    <property type="match status" value="2"/>
</dbReference>
<dbReference type="Pfam" id="PF07261">
    <property type="entry name" value="DnaB_2"/>
    <property type="match status" value="2"/>
</dbReference>
<dbReference type="InterPro" id="IPR053162">
    <property type="entry name" value="DnaD"/>
</dbReference>
<reference evidence="4" key="2">
    <citation type="journal article" date="2021" name="PeerJ">
        <title>Extensive microbial diversity within the chicken gut microbiome revealed by metagenomics and culture.</title>
        <authorList>
            <person name="Gilroy R."/>
            <person name="Ravi A."/>
            <person name="Getino M."/>
            <person name="Pursley I."/>
            <person name="Horton D.L."/>
            <person name="Alikhan N.F."/>
            <person name="Baker D."/>
            <person name="Gharbi K."/>
            <person name="Hall N."/>
            <person name="Watson M."/>
            <person name="Adriaenssens E.M."/>
            <person name="Foster-Nyarko E."/>
            <person name="Jarju S."/>
            <person name="Secka A."/>
            <person name="Antonio M."/>
            <person name="Oren A."/>
            <person name="Chaudhuri R.R."/>
            <person name="La Ragione R."/>
            <person name="Hildebrand F."/>
            <person name="Pallen M.J."/>
        </authorList>
    </citation>
    <scope>NUCLEOTIDE SEQUENCE</scope>
    <source>
        <strain evidence="4">ChiSjej1B19-3389</strain>
    </source>
</reference>
<proteinExistence type="inferred from homology"/>
<evidence type="ECO:0000256" key="1">
    <source>
        <dbReference type="ARBA" id="ARBA00093462"/>
    </source>
</evidence>
<dbReference type="NCBIfam" id="TIGR01446">
    <property type="entry name" value="DnaD_dom"/>
    <property type="match status" value="2"/>
</dbReference>
<evidence type="ECO:0000313" key="5">
    <source>
        <dbReference type="Proteomes" id="UP000886787"/>
    </source>
</evidence>
<dbReference type="AlphaFoldDB" id="A0A9D1CU21"/>
<dbReference type="PANTHER" id="PTHR37293:SF5">
    <property type="entry name" value="DNA REPLICATION PROTEIN"/>
    <property type="match status" value="1"/>
</dbReference>
<accession>A0A9D1CU21</accession>
<evidence type="ECO:0000259" key="3">
    <source>
        <dbReference type="Pfam" id="PF07261"/>
    </source>
</evidence>
<dbReference type="PIRSF" id="PIRSF033722">
    <property type="entry name" value="DnaD_CA_C3587_prd"/>
    <property type="match status" value="1"/>
</dbReference>
<feature type="domain" description="DnaB/C C-terminal" evidence="3">
    <location>
        <begin position="147"/>
        <end position="213"/>
    </location>
</feature>
<feature type="compositionally biased region" description="Low complexity" evidence="2">
    <location>
        <begin position="94"/>
        <end position="105"/>
    </location>
</feature>
<reference evidence="4" key="1">
    <citation type="submission" date="2020-10" db="EMBL/GenBank/DDBJ databases">
        <authorList>
            <person name="Gilroy R."/>
        </authorList>
    </citation>
    <scope>NUCLEOTIDE SEQUENCE</scope>
    <source>
        <strain evidence="4">ChiSjej1B19-3389</strain>
    </source>
</reference>
<sequence>MDVTINLGMWNHIFAVPCEVVDKYLKTSAHQQLKVLLWVLRHAGQPCGTEQIAQELRMHPIDVKDCVQFWVDEGLLSVRGGAYVPAQNAPEHMQSAQQKVQSAQQEEPEREKKKPRPLSRPQRPDSAYVAQRLGESRELAFLMSEAQIILGRPLSNGDSGTLLLLHENDGLPVDVILMLLQFAVGEGKPAMRYIEKVAVSWANEEIDTIEKAEGKIRAIKKTKDAWSKVARTFGLQSPGSATQKQLECADRWINQWNYSAEMLRIAYETCVDTKGEYNLKYIDGIIKRWHTAGIFTPDDVSQAAATGVSRGKKKEGAKRKASYDLEELENMDIFDYDIGRSG</sequence>
<dbReference type="InterPro" id="IPR017019">
    <property type="entry name" value="DNA_replication_prd_bac"/>
</dbReference>
<dbReference type="InterPro" id="IPR006343">
    <property type="entry name" value="DnaB/C_C"/>
</dbReference>
<protein>
    <submittedName>
        <fullName evidence="4">DnaD domain protein</fullName>
    </submittedName>
</protein>
<evidence type="ECO:0000256" key="2">
    <source>
        <dbReference type="SAM" id="MobiDB-lite"/>
    </source>
</evidence>
<name>A0A9D1CU21_9FIRM</name>
<comment type="similarity">
    <text evidence="1">Belongs to the DnaB/DnaD family.</text>
</comment>
<feature type="region of interest" description="Disordered" evidence="2">
    <location>
        <begin position="90"/>
        <end position="127"/>
    </location>
</feature>
<dbReference type="Gene3D" id="1.10.10.630">
    <property type="entry name" value="DnaD domain-like"/>
    <property type="match status" value="2"/>
</dbReference>
<dbReference type="EMBL" id="DVFW01000018">
    <property type="protein sequence ID" value="HIQ80301.1"/>
    <property type="molecule type" value="Genomic_DNA"/>
</dbReference>
<comment type="caution">
    <text evidence="4">The sequence shown here is derived from an EMBL/GenBank/DDBJ whole genome shotgun (WGS) entry which is preliminary data.</text>
</comment>
<dbReference type="InterPro" id="IPR034829">
    <property type="entry name" value="DnaD-like_sf"/>
</dbReference>
<dbReference type="PANTHER" id="PTHR37293">
    <property type="entry name" value="PHAGE REPLICATION PROTEIN-RELATED"/>
    <property type="match status" value="1"/>
</dbReference>
<feature type="domain" description="DnaB/C C-terminal" evidence="3">
    <location>
        <begin position="242"/>
        <end position="302"/>
    </location>
</feature>
<organism evidence="4 5">
    <name type="scientific">Candidatus Scatavimonas merdigallinarum</name>
    <dbReference type="NCBI Taxonomy" id="2840914"/>
    <lineage>
        <taxon>Bacteria</taxon>
        <taxon>Bacillati</taxon>
        <taxon>Bacillota</taxon>
        <taxon>Clostridia</taxon>
        <taxon>Eubacteriales</taxon>
        <taxon>Oscillospiraceae</taxon>
        <taxon>Oscillospiraceae incertae sedis</taxon>
        <taxon>Candidatus Scatavimonas</taxon>
    </lineage>
</organism>
<dbReference type="Proteomes" id="UP000886787">
    <property type="component" value="Unassembled WGS sequence"/>
</dbReference>
<evidence type="ECO:0000313" key="4">
    <source>
        <dbReference type="EMBL" id="HIQ80301.1"/>
    </source>
</evidence>
<gene>
    <name evidence="4" type="ORF">IAD32_03325</name>
</gene>